<dbReference type="OMA" id="DIMSIPR"/>
<dbReference type="Pfam" id="PF00258">
    <property type="entry name" value="Flavodoxin_1"/>
    <property type="match status" value="1"/>
</dbReference>
<evidence type="ECO:0000256" key="3">
    <source>
        <dbReference type="ARBA" id="ARBA00022490"/>
    </source>
</evidence>
<dbReference type="AlphaFoldDB" id="K1VN60"/>
<dbReference type="InterPro" id="IPR017938">
    <property type="entry name" value="Riboflavin_synthase-like_b-brl"/>
</dbReference>
<dbReference type="eggNOG" id="KOG1159">
    <property type="taxonomic scope" value="Eukaryota"/>
</dbReference>
<dbReference type="Gene3D" id="1.20.990.10">
    <property type="entry name" value="NADPH-cytochrome p450 Reductase, Chain A, domain 3"/>
    <property type="match status" value="1"/>
</dbReference>
<dbReference type="Pfam" id="PF00667">
    <property type="entry name" value="FAD_binding_1"/>
    <property type="match status" value="1"/>
</dbReference>
<name>K1VN60_TRIAC</name>
<dbReference type="PROSITE" id="PS50902">
    <property type="entry name" value="FLAVODOXIN_LIKE"/>
    <property type="match status" value="1"/>
</dbReference>
<evidence type="ECO:0000313" key="13">
    <source>
        <dbReference type="Proteomes" id="UP000006757"/>
    </source>
</evidence>
<evidence type="ECO:0000313" key="12">
    <source>
        <dbReference type="EMBL" id="EKC98112.1"/>
    </source>
</evidence>
<comment type="function">
    <text evidence="9">NADPH-dependent reductase which is a central component of the cytosolic iron-sulfur (Fe-S) protein assembly (CIA) machinery. Transfers electrons from NADPH via its FAD and FMN prosthetic groups to the [2Fe-2S] cluster of DRE2, another key component of the CIA machinery. In turn, this reduced cluster provides electrons for assembly of cytosolic iron-sulfur cluster proteins. Positively controls H(2)O(2)-induced cell death.</text>
</comment>
<dbReference type="HOGENOM" id="CLU_001570_17_6_1"/>
<comment type="cofactor">
    <cofactor evidence="2 9">
        <name>FAD</name>
        <dbReference type="ChEBI" id="CHEBI:57692"/>
    </cofactor>
</comment>
<evidence type="ECO:0000259" key="11">
    <source>
        <dbReference type="PROSITE" id="PS51384"/>
    </source>
</evidence>
<dbReference type="GO" id="GO:0005829">
    <property type="term" value="C:cytosol"/>
    <property type="evidence" value="ECO:0007669"/>
    <property type="project" value="TreeGrafter"/>
</dbReference>
<dbReference type="STRING" id="1220162.K1VN60"/>
<evidence type="ECO:0000256" key="1">
    <source>
        <dbReference type="ARBA" id="ARBA00001917"/>
    </source>
</evidence>
<feature type="binding site" evidence="9">
    <location>
        <begin position="539"/>
        <end position="543"/>
    </location>
    <ligand>
        <name>NADP(+)</name>
        <dbReference type="ChEBI" id="CHEBI:58349"/>
    </ligand>
</feature>
<dbReference type="Pfam" id="PF00175">
    <property type="entry name" value="NAD_binding_1"/>
    <property type="match status" value="1"/>
</dbReference>
<organism evidence="12 13">
    <name type="scientific">Trichosporon asahii var. asahii (strain CBS 8904)</name>
    <name type="common">Yeast</name>
    <dbReference type="NCBI Taxonomy" id="1220162"/>
    <lineage>
        <taxon>Eukaryota</taxon>
        <taxon>Fungi</taxon>
        <taxon>Dikarya</taxon>
        <taxon>Basidiomycota</taxon>
        <taxon>Agaricomycotina</taxon>
        <taxon>Tremellomycetes</taxon>
        <taxon>Trichosporonales</taxon>
        <taxon>Trichosporonaceae</taxon>
        <taxon>Trichosporon</taxon>
    </lineage>
</organism>
<dbReference type="GO" id="GO:0010181">
    <property type="term" value="F:FMN binding"/>
    <property type="evidence" value="ECO:0007669"/>
    <property type="project" value="UniProtKB-UniRule"/>
</dbReference>
<dbReference type="EMBL" id="AMBO01000398">
    <property type="protein sequence ID" value="EKC98112.1"/>
    <property type="molecule type" value="Genomic_DNA"/>
</dbReference>
<dbReference type="OrthoDB" id="1856718at2759"/>
<keyword evidence="5 9" id="KW-0288">FMN</keyword>
<dbReference type="InterPro" id="IPR003097">
    <property type="entry name" value="CysJ-like_FAD-binding"/>
</dbReference>
<comment type="similarity">
    <text evidence="9">In the N-terminal section; belongs to the flavodoxin family.</text>
</comment>
<evidence type="ECO:0000256" key="2">
    <source>
        <dbReference type="ARBA" id="ARBA00001974"/>
    </source>
</evidence>
<dbReference type="InterPro" id="IPR029039">
    <property type="entry name" value="Flavoprotein-like_sf"/>
</dbReference>
<dbReference type="GO" id="GO:0160246">
    <property type="term" value="F:NADPH-iron-sulfur [2Fe-2S] protein oxidoreductase activity"/>
    <property type="evidence" value="ECO:0007669"/>
    <property type="project" value="InterPro"/>
</dbReference>
<dbReference type="InterPro" id="IPR028879">
    <property type="entry name" value="NDOR1"/>
</dbReference>
<dbReference type="GO" id="GO:0050661">
    <property type="term" value="F:NADP binding"/>
    <property type="evidence" value="ECO:0007669"/>
    <property type="project" value="UniProtKB-UniRule"/>
</dbReference>
<dbReference type="GO" id="GO:0005739">
    <property type="term" value="C:mitochondrion"/>
    <property type="evidence" value="ECO:0007669"/>
    <property type="project" value="UniProtKB-SubCell"/>
</dbReference>
<evidence type="ECO:0000259" key="10">
    <source>
        <dbReference type="PROSITE" id="PS50902"/>
    </source>
</evidence>
<comment type="similarity">
    <text evidence="9">Belongs to the NADPH-dependent diflavin oxidoreductase NDOR1 family.</text>
</comment>
<keyword evidence="3 9" id="KW-0963">Cytoplasm</keyword>
<feature type="binding site" evidence="9">
    <location>
        <begin position="533"/>
        <end position="534"/>
    </location>
    <ligand>
        <name>NADP(+)</name>
        <dbReference type="ChEBI" id="CHEBI:58349"/>
    </ligand>
</feature>
<feature type="binding site" evidence="9">
    <location>
        <position position="478"/>
    </location>
    <ligand>
        <name>NADP(+)</name>
        <dbReference type="ChEBI" id="CHEBI:58349"/>
    </ligand>
</feature>
<dbReference type="PRINTS" id="PR00369">
    <property type="entry name" value="FLAVODOXIN"/>
</dbReference>
<feature type="binding site" evidence="9">
    <location>
        <begin position="423"/>
        <end position="426"/>
    </location>
    <ligand>
        <name>FAD</name>
        <dbReference type="ChEBI" id="CHEBI:57692"/>
    </ligand>
</feature>
<dbReference type="SUPFAM" id="SSF63380">
    <property type="entry name" value="Riboflavin synthase domain-like"/>
    <property type="match status" value="1"/>
</dbReference>
<dbReference type="PRINTS" id="PR00371">
    <property type="entry name" value="FPNCR"/>
</dbReference>
<comment type="subcellular location">
    <subcellularLocation>
        <location evidence="9">Cytoplasm</location>
    </subcellularLocation>
    <subcellularLocation>
        <location evidence="9">Mitochondrion</location>
    </subcellularLocation>
    <text evidence="9">Relocalizes to mitochondria after H(2)O(2) exposure.</text>
</comment>
<dbReference type="FunFam" id="3.40.50.80:FF:000030">
    <property type="entry name" value="NADPH-dependent diflavin oxidoreductase 1"/>
    <property type="match status" value="1"/>
</dbReference>
<evidence type="ECO:0000256" key="9">
    <source>
        <dbReference type="HAMAP-Rule" id="MF_03178"/>
    </source>
</evidence>
<dbReference type="HAMAP" id="MF_03178">
    <property type="entry name" value="NDOR1"/>
    <property type="match status" value="1"/>
</dbReference>
<keyword evidence="4 9" id="KW-0285">Flavoprotein</keyword>
<sequence length="616" mass="68970">MAEHHPDHVLILYASETGDAQDVAERVARAFRQRHRRALLLSMDAYNVADLPHEQLLVLITSTHGRGDPPPAMRGLWSKLIRKGLPDDIFEDVHYSLYGLGDSSYERFCFAGKMLARRMDSLGANPLVEPAWGDERAPDGIEETLIPWMEATLDAICPYLPGPSEPPMSSTALPPPVYRLEPVLDLSKLSLKDQPAVEKKGDSVTVDADAVYAPPGWNWATLAKNKRVTAEGWWQDVREIDLATAPDVTYKTGSICALQPRNSATDVDTFLELNGLEAQADTPVTITSTIPGQKLPEHLPSGVTSLRRLLTWHLDLKAPPRKSFFEWLRRFSHDEREEERLDEFVSDPDEVHTYATRSKRTPLETLADFRETKIPLEYVLEVLPPLRRRQFSIASNSAQHPAEIQLLVALVEYKTNLKIPRVGVCSAWLKTLSDGASRASSYAFKANMTGDRIPYQLLPPQITLPSQDTPVILVGPGTGVAPMRAVLEERIAEDAADSTALYFGCRSKTQDLYFASSWKETQDKGAHVRIAFSRDQPEKVYVQDLIKQDAARVREWLLEKDGRVYVCGSSNAMPRQVREALAYCISEQGGGKMTDQEAEEYVDAMFDGDRGQEESW</sequence>
<dbReference type="SUPFAM" id="SSF52343">
    <property type="entry name" value="Ferredoxin reductase-like, C-terminal NADP-linked domain"/>
    <property type="match status" value="1"/>
</dbReference>
<dbReference type="InterPro" id="IPR001433">
    <property type="entry name" value="OxRdtase_FAD/NAD-bd"/>
</dbReference>
<dbReference type="FunCoup" id="K1VN60">
    <property type="interactions" value="359"/>
</dbReference>
<accession>K1VN60</accession>
<dbReference type="InParanoid" id="K1VN60"/>
<dbReference type="InterPro" id="IPR039261">
    <property type="entry name" value="FNR_nucleotide-bd"/>
</dbReference>
<dbReference type="InterPro" id="IPR001709">
    <property type="entry name" value="Flavoprot_Pyr_Nucl_cyt_Rdtase"/>
</dbReference>
<proteinExistence type="inferred from homology"/>
<feature type="binding site" evidence="9">
    <location>
        <position position="135"/>
    </location>
    <ligand>
        <name>FMN</name>
        <dbReference type="ChEBI" id="CHEBI:58210"/>
    </ligand>
</feature>
<dbReference type="InterPro" id="IPR001094">
    <property type="entry name" value="Flavdoxin-like"/>
</dbReference>
<evidence type="ECO:0000256" key="8">
    <source>
        <dbReference type="ARBA" id="ARBA00023002"/>
    </source>
</evidence>
<dbReference type="PROSITE" id="PS51384">
    <property type="entry name" value="FAD_FR"/>
    <property type="match status" value="1"/>
</dbReference>
<dbReference type="Gene3D" id="3.40.50.80">
    <property type="entry name" value="Nucleotide-binding domain of ferredoxin-NADP reductase (FNR) module"/>
    <property type="match status" value="1"/>
</dbReference>
<keyword evidence="6 9" id="KW-0274">FAD</keyword>
<dbReference type="FunFam" id="3.40.50.360:FF:000045">
    <property type="entry name" value="NADPH-dependent diflavin oxidoreductase 1"/>
    <property type="match status" value="1"/>
</dbReference>
<dbReference type="Proteomes" id="UP000006757">
    <property type="component" value="Unassembled WGS sequence"/>
</dbReference>
<comment type="similarity">
    <text evidence="9">In the C-terminal section; belongs to the flavoprotein pyridine nucleotide cytochrome reductase family.</text>
</comment>
<reference evidence="12 13" key="1">
    <citation type="journal article" date="2012" name="Eukaryot. Cell">
        <title>Genome sequence of the Trichosporon asahii environmental strain CBS 8904.</title>
        <authorList>
            <person name="Yang R.Y."/>
            <person name="Li H.T."/>
            <person name="Zhu H."/>
            <person name="Zhou G.P."/>
            <person name="Wang M."/>
            <person name="Wang L."/>
        </authorList>
    </citation>
    <scope>NUCLEOTIDE SEQUENCE [LARGE SCALE GENOMIC DNA]</scope>
    <source>
        <strain evidence="12 13">CBS 8904</strain>
    </source>
</reference>
<evidence type="ECO:0000256" key="4">
    <source>
        <dbReference type="ARBA" id="ARBA00022630"/>
    </source>
</evidence>
<feature type="binding site" evidence="9">
    <location>
        <position position="616"/>
    </location>
    <ligand>
        <name>FAD</name>
        <dbReference type="ChEBI" id="CHEBI:57692"/>
    </ligand>
</feature>
<keyword evidence="13" id="KW-1185">Reference proteome</keyword>
<dbReference type="PANTHER" id="PTHR19384">
    <property type="entry name" value="NITRIC OXIDE SYNTHASE-RELATED"/>
    <property type="match status" value="1"/>
</dbReference>
<dbReference type="InterPro" id="IPR017927">
    <property type="entry name" value="FAD-bd_FR_type"/>
</dbReference>
<dbReference type="Gene3D" id="2.40.30.10">
    <property type="entry name" value="Translation factors"/>
    <property type="match status" value="1"/>
</dbReference>
<keyword evidence="7 9" id="KW-0521">NADP</keyword>
<feature type="domain" description="Flavodoxin-like" evidence="10">
    <location>
        <begin position="9"/>
        <end position="153"/>
    </location>
</feature>
<dbReference type="GO" id="GO:0016651">
    <property type="term" value="F:oxidoreductase activity, acting on NAD(P)H"/>
    <property type="evidence" value="ECO:0007669"/>
    <property type="project" value="UniProtKB-UniRule"/>
</dbReference>
<dbReference type="GO" id="GO:0050660">
    <property type="term" value="F:flavin adenine dinucleotide binding"/>
    <property type="evidence" value="ECO:0007669"/>
    <property type="project" value="UniProtKB-UniRule"/>
</dbReference>
<feature type="domain" description="FAD-binding FR-type" evidence="11">
    <location>
        <begin position="215"/>
        <end position="461"/>
    </location>
</feature>
<comment type="caution">
    <text evidence="12">The sequence shown here is derived from an EMBL/GenBank/DDBJ whole genome shotgun (WGS) entry which is preliminary data.</text>
</comment>
<feature type="binding site" evidence="9">
    <location>
        <begin position="100"/>
        <end position="109"/>
    </location>
    <ligand>
        <name>FMN</name>
        <dbReference type="ChEBI" id="CHEBI:58210"/>
    </ligand>
</feature>
<feature type="binding site" evidence="9">
    <location>
        <begin position="62"/>
        <end position="65"/>
    </location>
    <ligand>
        <name>FMN</name>
        <dbReference type="ChEBI" id="CHEBI:58210"/>
    </ligand>
</feature>
<keyword evidence="9" id="KW-0496">Mitochondrion</keyword>
<protein>
    <recommendedName>
        <fullName evidence="9">NADPH-dependent diflavin oxidoreductase 1</fullName>
        <ecNumber evidence="9">1.18.1.-</ecNumber>
    </recommendedName>
    <alternativeName>
        <fullName evidence="9">NADPH-dependent FMN and FAD-containing oxidoreductase</fullName>
    </alternativeName>
</protein>
<dbReference type="SUPFAM" id="SSF52218">
    <property type="entry name" value="Flavoproteins"/>
    <property type="match status" value="1"/>
</dbReference>
<dbReference type="InterPro" id="IPR008254">
    <property type="entry name" value="Flavodoxin/NO_synth"/>
</dbReference>
<evidence type="ECO:0000256" key="7">
    <source>
        <dbReference type="ARBA" id="ARBA00022857"/>
    </source>
</evidence>
<comment type="subunit">
    <text evidence="9">Interacts with DRE2; as part of the cytosolic iron-sulfur (Fe-S) protein assembly (CIA) machinery.</text>
</comment>
<dbReference type="PANTHER" id="PTHR19384:SF10">
    <property type="entry name" value="NADPH-DEPENDENT DIFLAVIN OXIDOREDUCTASE 1"/>
    <property type="match status" value="1"/>
</dbReference>
<comment type="caution">
    <text evidence="9">Lacks conserved residue(s) required for the propagation of feature annotation.</text>
</comment>
<comment type="catalytic activity">
    <reaction evidence="9">
        <text>2 oxidized [2Fe-2S]-[protein] + NADPH = 2 reduced [2Fe-2S]-[protein] + NADP(+) + H(+)</text>
        <dbReference type="Rhea" id="RHEA:67716"/>
        <dbReference type="Rhea" id="RHEA-COMP:17327"/>
        <dbReference type="Rhea" id="RHEA-COMP:17328"/>
        <dbReference type="ChEBI" id="CHEBI:15378"/>
        <dbReference type="ChEBI" id="CHEBI:33737"/>
        <dbReference type="ChEBI" id="CHEBI:33738"/>
        <dbReference type="ChEBI" id="CHEBI:57783"/>
        <dbReference type="ChEBI" id="CHEBI:58349"/>
    </reaction>
</comment>
<dbReference type="GO" id="GO:0016226">
    <property type="term" value="P:iron-sulfur cluster assembly"/>
    <property type="evidence" value="ECO:0007669"/>
    <property type="project" value="UniProtKB-UniRule"/>
</dbReference>
<evidence type="ECO:0000256" key="6">
    <source>
        <dbReference type="ARBA" id="ARBA00022827"/>
    </source>
</evidence>
<feature type="binding site" evidence="9">
    <location>
        <begin position="389"/>
        <end position="392"/>
    </location>
    <ligand>
        <name>FAD</name>
        <dbReference type="ChEBI" id="CHEBI:57692"/>
    </ligand>
</feature>
<keyword evidence="8 9" id="KW-0560">Oxidoreductase</keyword>
<dbReference type="Gene3D" id="3.40.50.360">
    <property type="match status" value="1"/>
</dbReference>
<dbReference type="InterPro" id="IPR023173">
    <property type="entry name" value="NADPH_Cyt_P450_Rdtase_alpha"/>
</dbReference>
<gene>
    <name evidence="9" type="primary">TAH18</name>
    <name evidence="12" type="ORF">A1Q2_07658</name>
</gene>
<evidence type="ECO:0000256" key="5">
    <source>
        <dbReference type="ARBA" id="ARBA00022643"/>
    </source>
</evidence>
<dbReference type="EC" id="1.18.1.-" evidence="9"/>
<comment type="cofactor">
    <cofactor evidence="1 9">
        <name>FMN</name>
        <dbReference type="ChEBI" id="CHEBI:58210"/>
    </cofactor>
</comment>